<protein>
    <submittedName>
        <fullName evidence="2">Uncharacterized protein</fullName>
    </submittedName>
</protein>
<name>A0A6J4UYB9_9BACT</name>
<evidence type="ECO:0000313" key="2">
    <source>
        <dbReference type="EMBL" id="CAA9562777.1"/>
    </source>
</evidence>
<gene>
    <name evidence="2" type="ORF">AVDCRST_MAG88-1630</name>
</gene>
<evidence type="ECO:0000256" key="1">
    <source>
        <dbReference type="SAM" id="MobiDB-lite"/>
    </source>
</evidence>
<feature type="non-terminal residue" evidence="2">
    <location>
        <position position="1"/>
    </location>
</feature>
<dbReference type="AlphaFoldDB" id="A0A6J4UYB9"/>
<feature type="region of interest" description="Disordered" evidence="1">
    <location>
        <begin position="1"/>
        <end position="34"/>
    </location>
</feature>
<feature type="compositionally biased region" description="Basic and acidic residues" evidence="1">
    <location>
        <begin position="1"/>
        <end position="20"/>
    </location>
</feature>
<dbReference type="EMBL" id="CADCWM010000479">
    <property type="protein sequence ID" value="CAA9562777.1"/>
    <property type="molecule type" value="Genomic_DNA"/>
</dbReference>
<reference evidence="2" key="1">
    <citation type="submission" date="2020-02" db="EMBL/GenBank/DDBJ databases">
        <authorList>
            <person name="Meier V. D."/>
        </authorList>
    </citation>
    <scope>NUCLEOTIDE SEQUENCE</scope>
    <source>
        <strain evidence="2">AVDCRST_MAG88</strain>
    </source>
</reference>
<sequence>RAEAAVRARGQAQDHGRERAGALQTPGSGGATGL</sequence>
<organism evidence="2">
    <name type="scientific">uncultured Thermomicrobiales bacterium</name>
    <dbReference type="NCBI Taxonomy" id="1645740"/>
    <lineage>
        <taxon>Bacteria</taxon>
        <taxon>Pseudomonadati</taxon>
        <taxon>Thermomicrobiota</taxon>
        <taxon>Thermomicrobia</taxon>
        <taxon>Thermomicrobiales</taxon>
        <taxon>environmental samples</taxon>
    </lineage>
</organism>
<feature type="non-terminal residue" evidence="2">
    <location>
        <position position="34"/>
    </location>
</feature>
<proteinExistence type="predicted"/>
<accession>A0A6J4UYB9</accession>